<reference evidence="4 5" key="1">
    <citation type="submission" date="2016-10" db="EMBL/GenBank/DDBJ databases">
        <authorList>
            <person name="Varghese N."/>
            <person name="Submissions S."/>
        </authorList>
    </citation>
    <scope>NUCLEOTIDE SEQUENCE [LARGE SCALE GENOMIC DNA]</scope>
    <source>
        <strain evidence="4 5">DSM 22022</strain>
    </source>
</reference>
<comment type="caution">
    <text evidence="4">The sequence shown here is derived from an EMBL/GenBank/DDBJ whole genome shotgun (WGS) entry which is preliminary data.</text>
</comment>
<evidence type="ECO:0000313" key="4">
    <source>
        <dbReference type="EMBL" id="SCY04485.1"/>
    </source>
</evidence>
<dbReference type="NCBIfam" id="NF002486">
    <property type="entry name" value="PRK01752.1"/>
    <property type="match status" value="1"/>
</dbReference>
<keyword evidence="5" id="KW-1185">Reference proteome</keyword>
<evidence type="ECO:0000313" key="5">
    <source>
        <dbReference type="Proteomes" id="UP000199588"/>
    </source>
</evidence>
<dbReference type="Pfam" id="PF17775">
    <property type="entry name" value="YchJ_M-like"/>
    <property type="match status" value="1"/>
</dbReference>
<proteinExistence type="inferred from homology"/>
<sequence>MEKPTALLTQPCLCQSGKQYADCCAPLHTRQALPANAEQLMRSRYCAYVLQLIEYIVETTVPSQQQLLDRTVLQQWAETTNWIGLEIVSHREKLSKIHSAVEFNAFFATDEGKQVHNERSLFVQINGRWYFVDPTVPLPNNKQPCVCGSGKKFKACCGGLL</sequence>
<gene>
    <name evidence="4" type="ORF">SAMN02910354_01273</name>
</gene>
<dbReference type="InterPro" id="IPR004027">
    <property type="entry name" value="SEC_C_motif"/>
</dbReference>
<dbReference type="Pfam" id="PF02810">
    <property type="entry name" value="SEC-C"/>
    <property type="match status" value="2"/>
</dbReference>
<evidence type="ECO:0000259" key="3">
    <source>
        <dbReference type="Pfam" id="PF17775"/>
    </source>
</evidence>
<dbReference type="SUPFAM" id="SSF54427">
    <property type="entry name" value="NTF2-like"/>
    <property type="match status" value="1"/>
</dbReference>
<dbReference type="RefSeq" id="WP_090655302.1">
    <property type="nucleotide sequence ID" value="NZ_CP015031.1"/>
</dbReference>
<dbReference type="EMBL" id="FMUQ01000009">
    <property type="protein sequence ID" value="SCY04485.1"/>
    <property type="molecule type" value="Genomic_DNA"/>
</dbReference>
<dbReference type="PANTHER" id="PTHR33747:SF1">
    <property type="entry name" value="ADENYLATE CYCLASE-ASSOCIATED CAP C-TERMINAL DOMAIN-CONTAINING PROTEIN"/>
    <property type="match status" value="1"/>
</dbReference>
<name>A0A1G5CPU2_9PAST</name>
<dbReference type="HAMAP" id="MF_00612">
    <property type="entry name" value="UPF0225"/>
    <property type="match status" value="1"/>
</dbReference>
<evidence type="ECO:0000256" key="1">
    <source>
        <dbReference type="ARBA" id="ARBA00010839"/>
    </source>
</evidence>
<dbReference type="NCBIfam" id="NF001213">
    <property type="entry name" value="PRK00183.1"/>
    <property type="match status" value="1"/>
</dbReference>
<feature type="domain" description="YchJ-like middle NTF2-like" evidence="3">
    <location>
        <begin position="36"/>
        <end position="133"/>
    </location>
</feature>
<dbReference type="InterPro" id="IPR023006">
    <property type="entry name" value="YchJ-like"/>
</dbReference>
<dbReference type="SUPFAM" id="SSF103642">
    <property type="entry name" value="Sec-C motif"/>
    <property type="match status" value="1"/>
</dbReference>
<accession>A0A1G5CPU2</accession>
<dbReference type="Gene3D" id="3.10.450.50">
    <property type="match status" value="1"/>
</dbReference>
<organism evidence="4 5">
    <name type="scientific">Basfia succiniciproducens</name>
    <dbReference type="NCBI Taxonomy" id="653940"/>
    <lineage>
        <taxon>Bacteria</taxon>
        <taxon>Pseudomonadati</taxon>
        <taxon>Pseudomonadota</taxon>
        <taxon>Gammaproteobacteria</taxon>
        <taxon>Pasteurellales</taxon>
        <taxon>Pasteurellaceae</taxon>
        <taxon>Basfia</taxon>
    </lineage>
</organism>
<dbReference type="Proteomes" id="UP000199588">
    <property type="component" value="Unassembled WGS sequence"/>
</dbReference>
<evidence type="ECO:0000256" key="2">
    <source>
        <dbReference type="HAMAP-Rule" id="MF_00612"/>
    </source>
</evidence>
<comment type="similarity">
    <text evidence="1 2">Belongs to the UPF0225 family.</text>
</comment>
<dbReference type="PANTHER" id="PTHR33747">
    <property type="entry name" value="UPF0225 PROTEIN SCO1677"/>
    <property type="match status" value="1"/>
</dbReference>
<protein>
    <recommendedName>
        <fullName evidence="2">UPF0225 protein SAMN02910354_01273</fullName>
    </recommendedName>
</protein>
<dbReference type="InterPro" id="IPR048469">
    <property type="entry name" value="YchJ-like_M"/>
</dbReference>
<dbReference type="InterPro" id="IPR032710">
    <property type="entry name" value="NTF2-like_dom_sf"/>
</dbReference>